<gene>
    <name evidence="2" type="ORF">SteCoe_28763</name>
</gene>
<sequence>MKKKYKPKGKNPEIPEKKLEKLTEKNLKKLDTESKESKHKEKPKWAMTKEEVEFHEEKEVDNLLEYIQSLDYDSFIDDLEIRQALEIVKERVEEIKKDKEWKQNIASKYNIPDDKDNDYNNEIQSKNSKVSMNSFVSKARSQIEKYLEGNKKNEAEWDRSTRNDKVSITDEEKIAKLVADQVLANYPNLKSIHSNASVRKMLEKEAKNQLIGPVITTIKEDRAKLDASNPPHLHRNPAV</sequence>
<proteinExistence type="predicted"/>
<feature type="compositionally biased region" description="Basic and acidic residues" evidence="1">
    <location>
        <begin position="10"/>
        <end position="48"/>
    </location>
</feature>
<protein>
    <submittedName>
        <fullName evidence="2">Uncharacterized protein</fullName>
    </submittedName>
</protein>
<dbReference type="AlphaFoldDB" id="A0A1R2B7Z2"/>
<name>A0A1R2B7Z2_9CILI</name>
<evidence type="ECO:0000256" key="1">
    <source>
        <dbReference type="SAM" id="MobiDB-lite"/>
    </source>
</evidence>
<dbReference type="PANTHER" id="PTHR41747">
    <property type="entry name" value="CHROMOSOME UNDETERMINED SCAFFOLD_128, WHOLE GENOME SHOTGUN SEQUENCE"/>
    <property type="match status" value="1"/>
</dbReference>
<dbReference type="PANTHER" id="PTHR41747:SF1">
    <property type="entry name" value="CHROMOSOME UNDETERMINED SCAFFOLD_128, WHOLE GENOME SHOTGUN SEQUENCE"/>
    <property type="match status" value="1"/>
</dbReference>
<accession>A0A1R2B7Z2</accession>
<keyword evidence="3" id="KW-1185">Reference proteome</keyword>
<reference evidence="2 3" key="1">
    <citation type="submission" date="2016-11" db="EMBL/GenBank/DDBJ databases">
        <title>The macronuclear genome of Stentor coeruleus: a giant cell with tiny introns.</title>
        <authorList>
            <person name="Slabodnick M."/>
            <person name="Ruby J.G."/>
            <person name="Reiff S.B."/>
            <person name="Swart E.C."/>
            <person name="Gosai S."/>
            <person name="Prabakaran S."/>
            <person name="Witkowska E."/>
            <person name="Larue G.E."/>
            <person name="Fisher S."/>
            <person name="Freeman R.M."/>
            <person name="Gunawardena J."/>
            <person name="Chu W."/>
            <person name="Stover N.A."/>
            <person name="Gregory B.D."/>
            <person name="Nowacki M."/>
            <person name="Derisi J."/>
            <person name="Roy S.W."/>
            <person name="Marshall W.F."/>
            <person name="Sood P."/>
        </authorList>
    </citation>
    <scope>NUCLEOTIDE SEQUENCE [LARGE SCALE GENOMIC DNA]</scope>
    <source>
        <strain evidence="2">WM001</strain>
    </source>
</reference>
<dbReference type="Proteomes" id="UP000187209">
    <property type="component" value="Unassembled WGS sequence"/>
</dbReference>
<comment type="caution">
    <text evidence="2">The sequence shown here is derived from an EMBL/GenBank/DDBJ whole genome shotgun (WGS) entry which is preliminary data.</text>
</comment>
<feature type="region of interest" description="Disordered" evidence="1">
    <location>
        <begin position="1"/>
        <end position="48"/>
    </location>
</feature>
<evidence type="ECO:0000313" key="2">
    <source>
        <dbReference type="EMBL" id="OMJ72730.1"/>
    </source>
</evidence>
<dbReference type="OrthoDB" id="250654at2759"/>
<evidence type="ECO:0000313" key="3">
    <source>
        <dbReference type="Proteomes" id="UP000187209"/>
    </source>
</evidence>
<dbReference type="EMBL" id="MPUH01000878">
    <property type="protein sequence ID" value="OMJ72730.1"/>
    <property type="molecule type" value="Genomic_DNA"/>
</dbReference>
<organism evidence="2 3">
    <name type="scientific">Stentor coeruleus</name>
    <dbReference type="NCBI Taxonomy" id="5963"/>
    <lineage>
        <taxon>Eukaryota</taxon>
        <taxon>Sar</taxon>
        <taxon>Alveolata</taxon>
        <taxon>Ciliophora</taxon>
        <taxon>Postciliodesmatophora</taxon>
        <taxon>Heterotrichea</taxon>
        <taxon>Heterotrichida</taxon>
        <taxon>Stentoridae</taxon>
        <taxon>Stentor</taxon>
    </lineage>
</organism>